<evidence type="ECO:0000256" key="2">
    <source>
        <dbReference type="ARBA" id="ARBA00022692"/>
    </source>
</evidence>
<feature type="transmembrane region" description="Helical" evidence="8">
    <location>
        <begin position="86"/>
        <end position="105"/>
    </location>
</feature>
<feature type="transmembrane region" description="Helical" evidence="8">
    <location>
        <begin position="151"/>
        <end position="170"/>
    </location>
</feature>
<dbReference type="Proteomes" id="UP000437017">
    <property type="component" value="Unassembled WGS sequence"/>
</dbReference>
<name>A0A6A1Q7B2_BALPH</name>
<gene>
    <name evidence="10" type="ORF">E2I00_001258</name>
</gene>
<sequence length="189" mass="21479">MAVDRYVAICKPFHYIIIMSYKCCVLLLIIPFILPLLHSLLHIHLLNRLTFCASNIMHHFFCELKAMLKLSCSSTFVNEIVIKTEGLSGIMAPFMCITISYLRILTTVPTAGKYKTFSTCGSHLTVVTLFYGNISFVYFQPLNSYTIKDRTAAVIYPMLTSMLNPFIYSLRNNDMKQGLGKLIGRIKSQ</sequence>
<keyword evidence="2 8" id="KW-0812">Transmembrane</keyword>
<dbReference type="InterPro" id="IPR017452">
    <property type="entry name" value="GPCR_Rhodpsn_7TM"/>
</dbReference>
<protein>
    <recommendedName>
        <fullName evidence="9">G-protein coupled receptors family 1 profile domain-containing protein</fullName>
    </recommendedName>
</protein>
<dbReference type="PRINTS" id="PR00245">
    <property type="entry name" value="OLFACTORYR"/>
</dbReference>
<comment type="subcellular location">
    <subcellularLocation>
        <location evidence="1">Membrane</location>
        <topology evidence="1">Multi-pass membrane protein</topology>
    </subcellularLocation>
</comment>
<evidence type="ECO:0000256" key="3">
    <source>
        <dbReference type="ARBA" id="ARBA00022989"/>
    </source>
</evidence>
<feature type="transmembrane region" description="Helical" evidence="8">
    <location>
        <begin position="12"/>
        <end position="34"/>
    </location>
</feature>
<keyword evidence="11" id="KW-1185">Reference proteome</keyword>
<comment type="caution">
    <text evidence="10">The sequence shown here is derived from an EMBL/GenBank/DDBJ whole genome shotgun (WGS) entry which is preliminary data.</text>
</comment>
<evidence type="ECO:0000256" key="5">
    <source>
        <dbReference type="ARBA" id="ARBA00023136"/>
    </source>
</evidence>
<proteinExistence type="predicted"/>
<dbReference type="PROSITE" id="PS50262">
    <property type="entry name" value="G_PROTEIN_RECEP_F1_2"/>
    <property type="match status" value="1"/>
</dbReference>
<dbReference type="SUPFAM" id="SSF81321">
    <property type="entry name" value="Family A G protein-coupled receptor-like"/>
    <property type="match status" value="1"/>
</dbReference>
<dbReference type="AlphaFoldDB" id="A0A6A1Q7B2"/>
<reference evidence="10 11" key="1">
    <citation type="journal article" date="2019" name="PLoS ONE">
        <title>Genomic analyses reveal an absence of contemporary introgressive admixture between fin whales and blue whales, despite known hybrids.</title>
        <authorList>
            <person name="Westbury M.V."/>
            <person name="Petersen B."/>
            <person name="Lorenzen E.D."/>
        </authorList>
    </citation>
    <scope>NUCLEOTIDE SEQUENCE [LARGE SCALE GENOMIC DNA]</scope>
    <source>
        <strain evidence="10">FinWhale-01</strain>
    </source>
</reference>
<dbReference type="Pfam" id="PF13853">
    <property type="entry name" value="7tm_4"/>
    <property type="match status" value="1"/>
</dbReference>
<dbReference type="PANTHER" id="PTHR48001">
    <property type="entry name" value="OLFACTORY RECEPTOR"/>
    <property type="match status" value="1"/>
</dbReference>
<dbReference type="Gene3D" id="1.20.1070.10">
    <property type="entry name" value="Rhodopsin 7-helix transmembrane proteins"/>
    <property type="match status" value="1"/>
</dbReference>
<evidence type="ECO:0000256" key="6">
    <source>
        <dbReference type="ARBA" id="ARBA00023170"/>
    </source>
</evidence>
<evidence type="ECO:0000256" key="4">
    <source>
        <dbReference type="ARBA" id="ARBA00023040"/>
    </source>
</evidence>
<feature type="transmembrane region" description="Helical" evidence="8">
    <location>
        <begin position="117"/>
        <end position="139"/>
    </location>
</feature>
<dbReference type="OrthoDB" id="8772365at2759"/>
<evidence type="ECO:0000313" key="11">
    <source>
        <dbReference type="Proteomes" id="UP000437017"/>
    </source>
</evidence>
<evidence type="ECO:0000313" key="10">
    <source>
        <dbReference type="EMBL" id="KAB0402156.1"/>
    </source>
</evidence>
<dbReference type="GO" id="GO:0004930">
    <property type="term" value="F:G protein-coupled receptor activity"/>
    <property type="evidence" value="ECO:0007669"/>
    <property type="project" value="UniProtKB-KW"/>
</dbReference>
<evidence type="ECO:0000256" key="1">
    <source>
        <dbReference type="ARBA" id="ARBA00004141"/>
    </source>
</evidence>
<dbReference type="EMBL" id="SGJD01001056">
    <property type="protein sequence ID" value="KAB0402156.1"/>
    <property type="molecule type" value="Genomic_DNA"/>
</dbReference>
<accession>A0A6A1Q7B2</accession>
<keyword evidence="4" id="KW-0297">G-protein coupled receptor</keyword>
<keyword evidence="3 8" id="KW-1133">Transmembrane helix</keyword>
<dbReference type="GO" id="GO:0004984">
    <property type="term" value="F:olfactory receptor activity"/>
    <property type="evidence" value="ECO:0007669"/>
    <property type="project" value="InterPro"/>
</dbReference>
<organism evidence="10 11">
    <name type="scientific">Balaenoptera physalus</name>
    <name type="common">Fin whale</name>
    <name type="synonym">Balaena physalus</name>
    <dbReference type="NCBI Taxonomy" id="9770"/>
    <lineage>
        <taxon>Eukaryota</taxon>
        <taxon>Metazoa</taxon>
        <taxon>Chordata</taxon>
        <taxon>Craniata</taxon>
        <taxon>Vertebrata</taxon>
        <taxon>Euteleostomi</taxon>
        <taxon>Mammalia</taxon>
        <taxon>Eutheria</taxon>
        <taxon>Laurasiatheria</taxon>
        <taxon>Artiodactyla</taxon>
        <taxon>Whippomorpha</taxon>
        <taxon>Cetacea</taxon>
        <taxon>Mysticeti</taxon>
        <taxon>Balaenopteridae</taxon>
        <taxon>Balaenoptera</taxon>
    </lineage>
</organism>
<dbReference type="InterPro" id="IPR000725">
    <property type="entry name" value="Olfact_rcpt"/>
</dbReference>
<evidence type="ECO:0000256" key="7">
    <source>
        <dbReference type="ARBA" id="ARBA00023224"/>
    </source>
</evidence>
<feature type="domain" description="G-protein coupled receptors family 1 profile" evidence="9">
    <location>
        <begin position="1"/>
        <end position="168"/>
    </location>
</feature>
<evidence type="ECO:0000256" key="8">
    <source>
        <dbReference type="SAM" id="Phobius"/>
    </source>
</evidence>
<keyword evidence="5 8" id="KW-0472">Membrane</keyword>
<evidence type="ECO:0000259" key="9">
    <source>
        <dbReference type="PROSITE" id="PS50262"/>
    </source>
</evidence>
<dbReference type="GO" id="GO:0016020">
    <property type="term" value="C:membrane"/>
    <property type="evidence" value="ECO:0007669"/>
    <property type="project" value="UniProtKB-SubCell"/>
</dbReference>
<keyword evidence="7" id="KW-0807">Transducer</keyword>
<keyword evidence="6" id="KW-0675">Receptor</keyword>